<dbReference type="AlphaFoldDB" id="A0A418CG13"/>
<dbReference type="PANTHER" id="PTHR46586">
    <property type="entry name" value="ANKYRIN REPEAT-CONTAINING PROTEIN"/>
    <property type="match status" value="1"/>
</dbReference>
<dbReference type="SUPFAM" id="SSF48403">
    <property type="entry name" value="Ankyrin repeat"/>
    <property type="match status" value="1"/>
</dbReference>
<gene>
    <name evidence="1" type="ORF">DYB34_010885</name>
</gene>
<dbReference type="Proteomes" id="UP000283543">
    <property type="component" value="Unassembled WGS sequence"/>
</dbReference>
<protein>
    <submittedName>
        <fullName evidence="1">Uncharacterized protein</fullName>
    </submittedName>
</protein>
<dbReference type="Gene3D" id="1.25.40.20">
    <property type="entry name" value="Ankyrin repeat-containing domain"/>
    <property type="match status" value="1"/>
</dbReference>
<name>A0A418CG13_APHAT</name>
<accession>A0A418CG13</accession>
<proteinExistence type="predicted"/>
<comment type="caution">
    <text evidence="1">The sequence shown here is derived from an EMBL/GenBank/DDBJ whole genome shotgun (WGS) entry which is preliminary data.</text>
</comment>
<dbReference type="PANTHER" id="PTHR46586:SF3">
    <property type="entry name" value="ANKYRIN REPEAT-CONTAINING PROTEIN"/>
    <property type="match status" value="1"/>
</dbReference>
<dbReference type="EMBL" id="QUTB01000494">
    <property type="protein sequence ID" value="RHY77718.1"/>
    <property type="molecule type" value="Genomic_DNA"/>
</dbReference>
<evidence type="ECO:0000313" key="2">
    <source>
        <dbReference type="Proteomes" id="UP000283543"/>
    </source>
</evidence>
<dbReference type="InterPro" id="IPR052050">
    <property type="entry name" value="SecEffector_AnkRepeat"/>
</dbReference>
<dbReference type="Pfam" id="PF12796">
    <property type="entry name" value="Ank_2"/>
    <property type="match status" value="1"/>
</dbReference>
<dbReference type="VEuPathDB" id="FungiDB:H257_05242"/>
<dbReference type="InterPro" id="IPR036770">
    <property type="entry name" value="Ankyrin_rpt-contain_sf"/>
</dbReference>
<organism evidence="1 2">
    <name type="scientific">Aphanomyces astaci</name>
    <name type="common">Crayfish plague agent</name>
    <dbReference type="NCBI Taxonomy" id="112090"/>
    <lineage>
        <taxon>Eukaryota</taxon>
        <taxon>Sar</taxon>
        <taxon>Stramenopiles</taxon>
        <taxon>Oomycota</taxon>
        <taxon>Saprolegniomycetes</taxon>
        <taxon>Saprolegniales</taxon>
        <taxon>Verrucalvaceae</taxon>
        <taxon>Aphanomyces</taxon>
    </lineage>
</organism>
<evidence type="ECO:0000313" key="1">
    <source>
        <dbReference type="EMBL" id="RHY77718.1"/>
    </source>
</evidence>
<sequence>MAASQRVLGHPDVFPLIAEFQHGLYMDILEYWRKVNQDGGGGFWASLDLPLHAIDRRLLGSPTQARYQLLVLVAANQMHLVRRLLRCRPHYLAQPVVNAMNASAANGHLEIVKFLHHHRTEGCTRRAMDMAAKNGHLPVVQFLHEHRREGCTEFALHSAAQNGHLGTVKFLARHRNEGNVVKAMGVAKLHGHVQCVAVLQCAA</sequence>
<reference evidence="1 2" key="1">
    <citation type="submission" date="2018-08" db="EMBL/GenBank/DDBJ databases">
        <title>Aphanomyces genome sequencing and annotation.</title>
        <authorList>
            <person name="Minardi D."/>
            <person name="Oidtmann B."/>
            <person name="Van Der Giezen M."/>
            <person name="Studholme D.J."/>
        </authorList>
    </citation>
    <scope>NUCLEOTIDE SEQUENCE [LARGE SCALE GENOMIC DNA]</scope>
    <source>
        <strain evidence="1 2">Si</strain>
    </source>
</reference>
<dbReference type="InterPro" id="IPR002110">
    <property type="entry name" value="Ankyrin_rpt"/>
</dbReference>